<proteinExistence type="predicted"/>
<name>A0A6G5A192_RHIMP</name>
<reference evidence="1" key="1">
    <citation type="submission" date="2020-03" db="EMBL/GenBank/DDBJ databases">
        <title>A transcriptome and proteome of the tick Rhipicephalus microplus shaped by the genetic composition of its hosts and developmental stage.</title>
        <authorList>
            <person name="Garcia G.R."/>
            <person name="Ribeiro J.M.C."/>
            <person name="Maruyama S.R."/>
            <person name="Gardinasse L.G."/>
            <person name="Nelson K."/>
            <person name="Ferreira B.R."/>
            <person name="Andrade T.G."/>
            <person name="Santos I.K.F.M."/>
        </authorList>
    </citation>
    <scope>NUCLEOTIDE SEQUENCE</scope>
    <source>
        <strain evidence="1">NSGR</strain>
        <tissue evidence="1">Salivary glands</tissue>
    </source>
</reference>
<protein>
    <submittedName>
        <fullName evidence="1">Putative secreted protein</fullName>
    </submittedName>
</protein>
<accession>A0A6G5A192</accession>
<dbReference type="EMBL" id="GIKN01002522">
    <property type="protein sequence ID" value="NIE44795.1"/>
    <property type="molecule type" value="Transcribed_RNA"/>
</dbReference>
<organism evidence="1">
    <name type="scientific">Rhipicephalus microplus</name>
    <name type="common">Cattle tick</name>
    <name type="synonym">Boophilus microplus</name>
    <dbReference type="NCBI Taxonomy" id="6941"/>
    <lineage>
        <taxon>Eukaryota</taxon>
        <taxon>Metazoa</taxon>
        <taxon>Ecdysozoa</taxon>
        <taxon>Arthropoda</taxon>
        <taxon>Chelicerata</taxon>
        <taxon>Arachnida</taxon>
        <taxon>Acari</taxon>
        <taxon>Parasitiformes</taxon>
        <taxon>Ixodida</taxon>
        <taxon>Ixodoidea</taxon>
        <taxon>Ixodidae</taxon>
        <taxon>Rhipicephalinae</taxon>
        <taxon>Rhipicephalus</taxon>
        <taxon>Boophilus</taxon>
    </lineage>
</organism>
<evidence type="ECO:0000313" key="1">
    <source>
        <dbReference type="EMBL" id="NIE44795.1"/>
    </source>
</evidence>
<sequence>MGTVFMTRTLPFFKGRSSFFGIFGIHQSKILVCLSFCLSVCQAMRLKCAHIRRAHQYRSGVCLNTCAIVD</sequence>
<dbReference type="AlphaFoldDB" id="A0A6G5A192"/>